<evidence type="ECO:0000313" key="2">
    <source>
        <dbReference type="Proteomes" id="UP000536835"/>
    </source>
</evidence>
<reference evidence="1 2" key="1">
    <citation type="submission" date="2020-05" db="EMBL/GenBank/DDBJ databases">
        <title>Parvularcula mediterraneae sp. nov., isolated from polypropylene straw from shallow seawater of the seashore of Laganas in Zakynthos island, Greece.</title>
        <authorList>
            <person name="Szabo I."/>
            <person name="Al-Omari J."/>
            <person name="Rado J."/>
            <person name="Szerdahelyi G.S."/>
        </authorList>
    </citation>
    <scope>NUCLEOTIDE SEQUENCE [LARGE SCALE GENOMIC DNA]</scope>
    <source>
        <strain evidence="1 2">ZS-1/3</strain>
    </source>
</reference>
<accession>A0A7Y3RK69</accession>
<dbReference type="Proteomes" id="UP000536835">
    <property type="component" value="Unassembled WGS sequence"/>
</dbReference>
<protein>
    <recommendedName>
        <fullName evidence="3">Sulfotransferase family protein</fullName>
    </recommendedName>
</protein>
<proteinExistence type="predicted"/>
<keyword evidence="2" id="KW-1185">Reference proteome</keyword>
<name>A0A7Y3RK69_9PROT</name>
<dbReference type="AlphaFoldDB" id="A0A7Y3RK69"/>
<dbReference type="EMBL" id="JABFCX010000002">
    <property type="protein sequence ID" value="NNU15587.1"/>
    <property type="molecule type" value="Genomic_DNA"/>
</dbReference>
<dbReference type="RefSeq" id="WP_173197150.1">
    <property type="nucleotide sequence ID" value="NZ_JABFCX010000002.1"/>
</dbReference>
<comment type="caution">
    <text evidence="1">The sequence shown here is derived from an EMBL/GenBank/DDBJ whole genome shotgun (WGS) entry which is preliminary data.</text>
</comment>
<organism evidence="1 2">
    <name type="scientific">Parvularcula mediterranea</name>
    <dbReference type="NCBI Taxonomy" id="2732508"/>
    <lineage>
        <taxon>Bacteria</taxon>
        <taxon>Pseudomonadati</taxon>
        <taxon>Pseudomonadota</taxon>
        <taxon>Alphaproteobacteria</taxon>
        <taxon>Parvularculales</taxon>
        <taxon>Parvularculaceae</taxon>
        <taxon>Parvularcula</taxon>
    </lineage>
</organism>
<sequence>MPTLLGRLARLIGRDRQAQNALSVRLRSVFPHKGYREHQRVPLWHPAVPFVLITSQRAGSTMGTAWFLHHAGLLEEAKAHDPFVHRFEQEVFLRQADYFDGLESALADKPVFKLVREPGARAFSSYLHLHSLEAAKEGDHRQALRRQIMKACGLDPAPETPLPFEAFLRWLATADHDRLDGHEARQVNAYEDSLPGGLPEPIKLEDASRLLPEIEERLGLPVSGQSQLQAFGASAHYVEKTGDDAQIEEILREGISLPRSGKMPVIETRSLRAFPEAHAALIEGFEADYLRFGYPRYLKQD</sequence>
<gene>
    <name evidence="1" type="ORF">HK107_04545</name>
</gene>
<evidence type="ECO:0000313" key="1">
    <source>
        <dbReference type="EMBL" id="NNU15587.1"/>
    </source>
</evidence>
<evidence type="ECO:0008006" key="3">
    <source>
        <dbReference type="Google" id="ProtNLM"/>
    </source>
</evidence>